<dbReference type="GO" id="GO:0045735">
    <property type="term" value="F:nutrient reservoir activity"/>
    <property type="evidence" value="ECO:0007669"/>
    <property type="project" value="InterPro"/>
</dbReference>
<dbReference type="InterPro" id="IPR036312">
    <property type="entry name" value="Bifun_inhib/LTP/seed_sf"/>
</dbReference>
<dbReference type="KEGG" id="nnu:104604991"/>
<feature type="domain" description="Bifunctional inhibitor/plant lipid transfer protein/seed storage helical" evidence="3">
    <location>
        <begin position="63"/>
        <end position="141"/>
    </location>
</feature>
<dbReference type="OrthoDB" id="1922883at2759"/>
<gene>
    <name evidence="5" type="primary">LOC104604991</name>
</gene>
<dbReference type="AlphaFoldDB" id="A0A1U8AJN5"/>
<dbReference type="RefSeq" id="XP_010267886.1">
    <property type="nucleotide sequence ID" value="XM_010269584.1"/>
</dbReference>
<dbReference type="FunCoup" id="A0A1U8AJN5">
    <property type="interactions" value="210"/>
</dbReference>
<evidence type="ECO:0000313" key="5">
    <source>
        <dbReference type="RefSeq" id="XP_010267886.1"/>
    </source>
</evidence>
<organism evidence="4 5">
    <name type="scientific">Nelumbo nucifera</name>
    <name type="common">Sacred lotus</name>
    <dbReference type="NCBI Taxonomy" id="4432"/>
    <lineage>
        <taxon>Eukaryota</taxon>
        <taxon>Viridiplantae</taxon>
        <taxon>Streptophyta</taxon>
        <taxon>Embryophyta</taxon>
        <taxon>Tracheophyta</taxon>
        <taxon>Spermatophyta</taxon>
        <taxon>Magnoliopsida</taxon>
        <taxon>Proteales</taxon>
        <taxon>Nelumbonaceae</taxon>
        <taxon>Nelumbo</taxon>
    </lineage>
</organism>
<feature type="signal peptide" evidence="2">
    <location>
        <begin position="1"/>
        <end position="20"/>
    </location>
</feature>
<name>A0A1U8AJN5_NELNU</name>
<dbReference type="SUPFAM" id="SSF47699">
    <property type="entry name" value="Bifunctional inhibitor/lipid-transfer protein/seed storage 2S albumin"/>
    <property type="match status" value="1"/>
</dbReference>
<keyword evidence="2" id="KW-0732">Signal</keyword>
<dbReference type="Gene3D" id="1.10.110.10">
    <property type="entry name" value="Plant lipid-transfer and hydrophobic proteins"/>
    <property type="match status" value="1"/>
</dbReference>
<dbReference type="Pfam" id="PF00234">
    <property type="entry name" value="Tryp_alpha_amyl"/>
    <property type="match status" value="1"/>
</dbReference>
<comment type="similarity">
    <text evidence="1">Belongs to the 2S seed storage albumins family.</text>
</comment>
<reference evidence="5" key="1">
    <citation type="submission" date="2025-08" db="UniProtKB">
        <authorList>
            <consortium name="RefSeq"/>
        </authorList>
    </citation>
    <scope>IDENTIFICATION</scope>
</reference>
<proteinExistence type="inferred from homology"/>
<dbReference type="InterPro" id="IPR016140">
    <property type="entry name" value="Bifunc_inhib/LTP/seed_store"/>
</dbReference>
<evidence type="ECO:0000256" key="2">
    <source>
        <dbReference type="SAM" id="SignalP"/>
    </source>
</evidence>
<dbReference type="SMART" id="SM00499">
    <property type="entry name" value="AAI"/>
    <property type="match status" value="1"/>
</dbReference>
<dbReference type="InParanoid" id="A0A1U8AJN5"/>
<dbReference type="PANTHER" id="PTHR35496">
    <property type="entry name" value="2S SEED STORAGE PROTEIN 1-RELATED"/>
    <property type="match status" value="1"/>
</dbReference>
<dbReference type="Proteomes" id="UP000189703">
    <property type="component" value="Unplaced"/>
</dbReference>
<dbReference type="PANTHER" id="PTHR35496:SF4">
    <property type="entry name" value="2S SULFUR-RICH SEED STORAGE PROTEIN 2-LIKE"/>
    <property type="match status" value="1"/>
</dbReference>
<dbReference type="GeneID" id="104604991"/>
<dbReference type="InterPro" id="IPR000617">
    <property type="entry name" value="Napin/2SS/CON"/>
</dbReference>
<evidence type="ECO:0000313" key="4">
    <source>
        <dbReference type="Proteomes" id="UP000189703"/>
    </source>
</evidence>
<evidence type="ECO:0000256" key="1">
    <source>
        <dbReference type="ARBA" id="ARBA00008262"/>
    </source>
</evidence>
<protein>
    <submittedName>
        <fullName evidence="5">2S sulfur-rich seed storage protein 2-like</fullName>
    </submittedName>
</protein>
<feature type="chain" id="PRO_5010554951" evidence="2">
    <location>
        <begin position="21"/>
        <end position="148"/>
    </location>
</feature>
<evidence type="ECO:0000259" key="3">
    <source>
        <dbReference type="SMART" id="SM00499"/>
    </source>
</evidence>
<accession>A0A1U8AJN5</accession>
<sequence>MARLVIMAIFLVGLVAMAEATIYRTTITTTVIQDGDKSQSQSQRQSQSDECRKEIQKHQLNECRQLMRSWQMGLLMRGGQKDDTQGCCEELQNVKDDCTCEAIQWTVQQQQQQSQLQGEEMERLMKKAEQLPSMCDLSQTCHFSERSD</sequence>
<keyword evidence="4" id="KW-1185">Reference proteome</keyword>
<dbReference type="OMA" id="MKMMVED"/>